<feature type="transmembrane region" description="Helical" evidence="6">
    <location>
        <begin position="294"/>
        <end position="314"/>
    </location>
</feature>
<dbReference type="PANTHER" id="PTHR33406:SF13">
    <property type="entry name" value="MEMBRANE PROTEIN YDFJ"/>
    <property type="match status" value="1"/>
</dbReference>
<feature type="transmembrane region" description="Helical" evidence="6">
    <location>
        <begin position="711"/>
        <end position="731"/>
    </location>
</feature>
<feature type="domain" description="Phospholipid/glycerol acyltransferase" evidence="7">
    <location>
        <begin position="894"/>
        <end position="1003"/>
    </location>
</feature>
<feature type="transmembrane region" description="Helical" evidence="6">
    <location>
        <begin position="683"/>
        <end position="705"/>
    </location>
</feature>
<evidence type="ECO:0000256" key="2">
    <source>
        <dbReference type="ARBA" id="ARBA00022475"/>
    </source>
</evidence>
<dbReference type="Pfam" id="PF03176">
    <property type="entry name" value="MMPL"/>
    <property type="match status" value="2"/>
</dbReference>
<evidence type="ECO:0000256" key="3">
    <source>
        <dbReference type="ARBA" id="ARBA00022692"/>
    </source>
</evidence>
<dbReference type="SUPFAM" id="SSF69593">
    <property type="entry name" value="Glycerol-3-phosphate (1)-acyltransferase"/>
    <property type="match status" value="1"/>
</dbReference>
<accession>A0ABU1A0S1</accession>
<feature type="transmembrane region" description="Helical" evidence="6">
    <location>
        <begin position="386"/>
        <end position="409"/>
    </location>
</feature>
<feature type="transmembrane region" description="Helical" evidence="6">
    <location>
        <begin position="821"/>
        <end position="846"/>
    </location>
</feature>
<feature type="transmembrane region" description="Helical" evidence="6">
    <location>
        <begin position="776"/>
        <end position="800"/>
    </location>
</feature>
<comment type="subcellular location">
    <subcellularLocation>
        <location evidence="1">Cell membrane</location>
        <topology evidence="1">Multi-pass membrane protein</topology>
    </subcellularLocation>
</comment>
<keyword evidence="2" id="KW-1003">Cell membrane</keyword>
<dbReference type="EMBL" id="JAVHUL010000014">
    <property type="protein sequence ID" value="MDQ7917299.1"/>
    <property type="molecule type" value="Genomic_DNA"/>
</dbReference>
<dbReference type="PANTHER" id="PTHR33406">
    <property type="entry name" value="MEMBRANE PROTEIN MJ1562-RELATED"/>
    <property type="match status" value="1"/>
</dbReference>
<comment type="caution">
    <text evidence="8">The sequence shown here is derived from an EMBL/GenBank/DDBJ whole genome shotgun (WGS) entry which is preliminary data.</text>
</comment>
<dbReference type="Gene3D" id="1.20.1640.10">
    <property type="entry name" value="Multidrug efflux transporter AcrB transmembrane domain"/>
    <property type="match status" value="2"/>
</dbReference>
<evidence type="ECO:0000313" key="9">
    <source>
        <dbReference type="Proteomes" id="UP001230915"/>
    </source>
</evidence>
<evidence type="ECO:0000256" key="1">
    <source>
        <dbReference type="ARBA" id="ARBA00004651"/>
    </source>
</evidence>
<evidence type="ECO:0000256" key="6">
    <source>
        <dbReference type="SAM" id="Phobius"/>
    </source>
</evidence>
<keyword evidence="3 6" id="KW-0812">Transmembrane</keyword>
<evidence type="ECO:0000256" key="4">
    <source>
        <dbReference type="ARBA" id="ARBA00022989"/>
    </source>
</evidence>
<evidence type="ECO:0000313" key="8">
    <source>
        <dbReference type="EMBL" id="MDQ7917299.1"/>
    </source>
</evidence>
<keyword evidence="4 6" id="KW-1133">Transmembrane helix</keyword>
<evidence type="ECO:0000256" key="5">
    <source>
        <dbReference type="ARBA" id="ARBA00023136"/>
    </source>
</evidence>
<feature type="transmembrane region" description="Helical" evidence="6">
    <location>
        <begin position="361"/>
        <end position="380"/>
    </location>
</feature>
<reference evidence="8 9" key="1">
    <citation type="submission" date="2023-08" db="EMBL/GenBank/DDBJ databases">
        <title>Mesonia sp. MT50, isolated from deep-sea sediment of the Mariana Trench.</title>
        <authorList>
            <person name="Fu H."/>
        </authorList>
    </citation>
    <scope>NUCLEOTIDE SEQUENCE [LARGE SCALE GENOMIC DNA]</scope>
    <source>
        <strain evidence="8 9">MT50</strain>
    </source>
</reference>
<feature type="transmembrane region" description="Helical" evidence="6">
    <location>
        <begin position="268"/>
        <end position="287"/>
    </location>
</feature>
<dbReference type="CDD" id="cd07989">
    <property type="entry name" value="LPLAT_AGPAT-like"/>
    <property type="match status" value="1"/>
</dbReference>
<protein>
    <submittedName>
        <fullName evidence="8">MMPL family transporter</fullName>
    </submittedName>
</protein>
<sequence length="1229" mass="139757">MSNFLTHIYQFFKRQPWLLWLGVLCLLAISLFSITKMEFKEDITQLIPKNDQSLITQKVLNTVDFTDKIIVNIGVDGEAKEEKLVAYAEEFLGSLQDATAFDISKIQGKVADAEMLQTYDFIYENLPLFLEEKDYKTIEKKLLQDSIRATLNSSYKSLLSPAGIITKKYIVKDPLNLTALGLEKLKRLQIGDDFDIYKGYLLTNNRKNILLFITPNFTAANSAKSEILSKNLYKVTQKLNATHDEVSASLFGSMLYAAANAQQIKQDIQYTIGFALVLLLVILISFYRKLYIPIILFIPTLIGGTLAIGILGMFKTEISLISLGIGSILLGITLDYALHILTHAREHGSTKSLYKEISSSILMSSATTATAFFCLLFVKSEALNDLGVFAAISVLISAIAALVIIPQLYQPKVKENLKSNWLDQFSAISLENNKWLVGVVLAFFVVGLFFFQKVDFDDDLSSLNFQPQELVKAEQRLEETTQSSAASLYVVSYGEGIDEALQTNHSLFKKLETLESNHEIKHFSSLGGIVISEEDQQQKINAWKNFWNAERKDSLTENLKAQGKEVGFKTSTFNKFYTAVNKDFKTIYLNKYKKVSNLFLDEFLTDSEKEKWSTVVSIVQVTDAQQEEFRNFIDQEKNVLSIDKKALNESLLGSLQSDFSQLISYSFMAIFLILWFSFRKIELVIITLLPIGITWVIALFCMYLLGIQFNILNIIISTFIFGLGIDYSIFITHGLRQEYEETKAKLTTYRSSIVLSVITTLLGMGVLIFAKHPALTSIATVSIIGVLTAALVSFTIQPWLFRLAINYRTQNGLTPLQWRSFLMAVLSFVYFGVGAFLVSVLSVLLIPILPFRKEKKMLAFHKVVASLMSSVLGSNPFVEKKQLQFSDEIWKQPSILIANHSSFLDILSLGKLHPKMVFLVNDWVYNSPVFGKAVRLAGFFPVSNGIDDGVEHLQQKVEEGYSLIAFPEGSRSFNNKMKRFHKGAFYLAEKLNIPITPILIHGNSEVLPKGDFVIHDGKITLKCLPQIQPDSQEFGIGYRARTKNISAYFRKEYQELKDQIEQENYFRKYLLSNYRYTSYFTEINKEYKTHIEAHLKISQYLKDEKTVNIIDSSYGMWSFYHQIRRPFLKVNALFLEEADKNIATTRFSAKHLHLNLSELTEAAVNKSVHLIVDRKNLRELTNLNITQVDNIYVVGAEETKDFPELNRFTNQKKEEGLLILRRENASDEE</sequence>
<keyword evidence="9" id="KW-1185">Reference proteome</keyword>
<dbReference type="InterPro" id="IPR050545">
    <property type="entry name" value="Mycobact_MmpL"/>
</dbReference>
<dbReference type="Pfam" id="PF01553">
    <property type="entry name" value="Acyltransferase"/>
    <property type="match status" value="1"/>
</dbReference>
<dbReference type="RefSeq" id="WP_308864009.1">
    <property type="nucleotide sequence ID" value="NZ_JAVHUL010000014.1"/>
</dbReference>
<proteinExistence type="predicted"/>
<keyword evidence="5 6" id="KW-0472">Membrane</keyword>
<feature type="transmembrane region" description="Helical" evidence="6">
    <location>
        <begin position="752"/>
        <end position="770"/>
    </location>
</feature>
<feature type="transmembrane region" description="Helical" evidence="6">
    <location>
        <begin position="659"/>
        <end position="676"/>
    </location>
</feature>
<gene>
    <name evidence="8" type="ORF">RBU60_06900</name>
</gene>
<dbReference type="SUPFAM" id="SSF82866">
    <property type="entry name" value="Multidrug efflux transporter AcrB transmembrane domain"/>
    <property type="match status" value="2"/>
</dbReference>
<dbReference type="Proteomes" id="UP001230915">
    <property type="component" value="Unassembled WGS sequence"/>
</dbReference>
<feature type="transmembrane region" description="Helical" evidence="6">
    <location>
        <begin position="320"/>
        <end position="341"/>
    </location>
</feature>
<name>A0ABU1A0S1_9FLAO</name>
<evidence type="ECO:0000259" key="7">
    <source>
        <dbReference type="SMART" id="SM00563"/>
    </source>
</evidence>
<organism evidence="8 9">
    <name type="scientific">Mesonia profundi</name>
    <dbReference type="NCBI Taxonomy" id="3070998"/>
    <lineage>
        <taxon>Bacteria</taxon>
        <taxon>Pseudomonadati</taxon>
        <taxon>Bacteroidota</taxon>
        <taxon>Flavobacteriia</taxon>
        <taxon>Flavobacteriales</taxon>
        <taxon>Flavobacteriaceae</taxon>
        <taxon>Mesonia</taxon>
    </lineage>
</organism>
<dbReference type="SMART" id="SM00563">
    <property type="entry name" value="PlsC"/>
    <property type="match status" value="1"/>
</dbReference>
<dbReference type="InterPro" id="IPR002123">
    <property type="entry name" value="Plipid/glycerol_acylTrfase"/>
</dbReference>
<dbReference type="InterPro" id="IPR004869">
    <property type="entry name" value="MMPL_dom"/>
</dbReference>